<keyword evidence="8" id="KW-0902">Two-component regulatory system</keyword>
<dbReference type="PANTHER" id="PTHR43065:SF10">
    <property type="entry name" value="PEROXIDE STRESS-ACTIVATED HISTIDINE KINASE MAK3"/>
    <property type="match status" value="1"/>
</dbReference>
<keyword evidence="7" id="KW-0067">ATP-binding</keyword>
<evidence type="ECO:0000259" key="10">
    <source>
        <dbReference type="PROSITE" id="PS50109"/>
    </source>
</evidence>
<dbReference type="InterPro" id="IPR036097">
    <property type="entry name" value="HisK_dim/P_sf"/>
</dbReference>
<dbReference type="SUPFAM" id="SSF52172">
    <property type="entry name" value="CheY-like"/>
    <property type="match status" value="1"/>
</dbReference>
<dbReference type="RefSeq" id="WP_201644358.1">
    <property type="nucleotide sequence ID" value="NZ_CAJHCP010000009.1"/>
</dbReference>
<evidence type="ECO:0000313" key="13">
    <source>
        <dbReference type="Proteomes" id="UP000598032"/>
    </source>
</evidence>
<dbReference type="InterPro" id="IPR003594">
    <property type="entry name" value="HATPase_dom"/>
</dbReference>
<comment type="catalytic activity">
    <reaction evidence="1">
        <text>ATP + protein L-histidine = ADP + protein N-phospho-L-histidine.</text>
        <dbReference type="EC" id="2.7.13.3"/>
    </reaction>
</comment>
<dbReference type="PANTHER" id="PTHR43065">
    <property type="entry name" value="SENSOR HISTIDINE KINASE"/>
    <property type="match status" value="1"/>
</dbReference>
<protein>
    <recommendedName>
        <fullName evidence="2">histidine kinase</fullName>
        <ecNumber evidence="2">2.7.13.3</ecNumber>
    </recommendedName>
</protein>
<dbReference type="InterPro" id="IPR011006">
    <property type="entry name" value="CheY-like_superfamily"/>
</dbReference>
<dbReference type="InterPro" id="IPR004358">
    <property type="entry name" value="Sig_transdc_His_kin-like_C"/>
</dbReference>
<keyword evidence="13" id="KW-1185">Reference proteome</keyword>
<dbReference type="PROSITE" id="PS50110">
    <property type="entry name" value="RESPONSE_REGULATORY"/>
    <property type="match status" value="1"/>
</dbReference>
<keyword evidence="3 9" id="KW-0597">Phosphoprotein</keyword>
<dbReference type="Gene3D" id="3.40.50.2300">
    <property type="match status" value="1"/>
</dbReference>
<evidence type="ECO:0000256" key="5">
    <source>
        <dbReference type="ARBA" id="ARBA00022741"/>
    </source>
</evidence>
<evidence type="ECO:0000313" key="12">
    <source>
        <dbReference type="EMBL" id="CAD6546934.1"/>
    </source>
</evidence>
<evidence type="ECO:0000256" key="3">
    <source>
        <dbReference type="ARBA" id="ARBA00022553"/>
    </source>
</evidence>
<dbReference type="PRINTS" id="PR00344">
    <property type="entry name" value="BCTRLSENSOR"/>
</dbReference>
<name>A0ABM8NWL0_9BURK</name>
<sequence length="379" mass="41188">MNDIRQTRPTLLYVDDEELACKYFARTVGAEYDVLVARSSDEASAILLQDSARIAVLVTDFRMPGRDGGDLLRQVAQEYPHIIRILVTAYADKDVLLQTVNAGEVFRILEKPLTPAIVRETLHVAFDRYHERALQNQRLMAMGETLAFLAHELNTPLAAIALNARSIENRTDGEQDSGRAHDADGEIAGAARSMRESAQYCISVVSSFWRSVHNGHRRLAGSDPRNEVTANGLISALLDTYPFATTQRTWVQVDVVGDFPVVTQPNCVALVLSSLLSNALRALADVSAPSVRFTVRAEPEPGISICDNGPGIPPEVKASLLTDPITTHAKSGGNGLGLILCNRVMQSCGGGIRIESTPGGGTTVMLDFPPIKDKTHRSY</sequence>
<comment type="caution">
    <text evidence="12">The sequence shown here is derived from an EMBL/GenBank/DDBJ whole genome shotgun (WGS) entry which is preliminary data.</text>
</comment>
<organism evidence="12 13">
    <name type="scientific">Paraburkholderia metrosideri</name>
    <dbReference type="NCBI Taxonomy" id="580937"/>
    <lineage>
        <taxon>Bacteria</taxon>
        <taxon>Pseudomonadati</taxon>
        <taxon>Pseudomonadota</taxon>
        <taxon>Betaproteobacteria</taxon>
        <taxon>Burkholderiales</taxon>
        <taxon>Burkholderiaceae</taxon>
        <taxon>Paraburkholderia</taxon>
    </lineage>
</organism>
<evidence type="ECO:0000256" key="1">
    <source>
        <dbReference type="ARBA" id="ARBA00000085"/>
    </source>
</evidence>
<feature type="domain" description="Response regulatory" evidence="11">
    <location>
        <begin position="10"/>
        <end position="126"/>
    </location>
</feature>
<dbReference type="Proteomes" id="UP000598032">
    <property type="component" value="Unassembled WGS sequence"/>
</dbReference>
<gene>
    <name evidence="12" type="primary">sasA_19</name>
    <name evidence="12" type="ORF">LMG28140_04399</name>
</gene>
<dbReference type="SUPFAM" id="SSF55874">
    <property type="entry name" value="ATPase domain of HSP90 chaperone/DNA topoisomerase II/histidine kinase"/>
    <property type="match status" value="1"/>
</dbReference>
<evidence type="ECO:0000256" key="2">
    <source>
        <dbReference type="ARBA" id="ARBA00012438"/>
    </source>
</evidence>
<dbReference type="PROSITE" id="PS50109">
    <property type="entry name" value="HIS_KIN"/>
    <property type="match status" value="1"/>
</dbReference>
<evidence type="ECO:0000256" key="7">
    <source>
        <dbReference type="ARBA" id="ARBA00022840"/>
    </source>
</evidence>
<dbReference type="Pfam" id="PF00072">
    <property type="entry name" value="Response_reg"/>
    <property type="match status" value="1"/>
</dbReference>
<dbReference type="SUPFAM" id="SSF47384">
    <property type="entry name" value="Homodimeric domain of signal transducing histidine kinase"/>
    <property type="match status" value="1"/>
</dbReference>
<dbReference type="Gene3D" id="1.10.287.130">
    <property type="match status" value="1"/>
</dbReference>
<dbReference type="InterPro" id="IPR001789">
    <property type="entry name" value="Sig_transdc_resp-reg_receiver"/>
</dbReference>
<keyword evidence="5" id="KW-0547">Nucleotide-binding</keyword>
<dbReference type="CDD" id="cd17569">
    <property type="entry name" value="REC_HupR-like"/>
    <property type="match status" value="1"/>
</dbReference>
<evidence type="ECO:0000256" key="4">
    <source>
        <dbReference type="ARBA" id="ARBA00022679"/>
    </source>
</evidence>
<dbReference type="EC" id="2.7.13.3" evidence="2"/>
<dbReference type="EMBL" id="CAJHCP010000009">
    <property type="protein sequence ID" value="CAD6546934.1"/>
    <property type="molecule type" value="Genomic_DNA"/>
</dbReference>
<reference evidence="12 13" key="1">
    <citation type="submission" date="2020-10" db="EMBL/GenBank/DDBJ databases">
        <authorList>
            <person name="Peeters C."/>
        </authorList>
    </citation>
    <scope>NUCLEOTIDE SEQUENCE [LARGE SCALE GENOMIC DNA]</scope>
    <source>
        <strain evidence="12 13">LMG 28140</strain>
    </source>
</reference>
<keyword evidence="4 12" id="KW-0808">Transferase</keyword>
<dbReference type="InterPro" id="IPR003661">
    <property type="entry name" value="HisK_dim/P_dom"/>
</dbReference>
<evidence type="ECO:0000256" key="8">
    <source>
        <dbReference type="ARBA" id="ARBA00023012"/>
    </source>
</evidence>
<dbReference type="InterPro" id="IPR005467">
    <property type="entry name" value="His_kinase_dom"/>
</dbReference>
<dbReference type="SMART" id="SM00388">
    <property type="entry name" value="HisKA"/>
    <property type="match status" value="1"/>
</dbReference>
<accession>A0ABM8NWL0</accession>
<dbReference type="InterPro" id="IPR036890">
    <property type="entry name" value="HATPase_C_sf"/>
</dbReference>
<dbReference type="SMART" id="SM00448">
    <property type="entry name" value="REC"/>
    <property type="match status" value="1"/>
</dbReference>
<feature type="domain" description="Histidine kinase" evidence="10">
    <location>
        <begin position="148"/>
        <end position="372"/>
    </location>
</feature>
<dbReference type="SMART" id="SM00387">
    <property type="entry name" value="HATPase_c"/>
    <property type="match status" value="1"/>
</dbReference>
<evidence type="ECO:0000256" key="9">
    <source>
        <dbReference type="PROSITE-ProRule" id="PRU00169"/>
    </source>
</evidence>
<evidence type="ECO:0000259" key="11">
    <source>
        <dbReference type="PROSITE" id="PS50110"/>
    </source>
</evidence>
<feature type="modified residue" description="4-aspartylphosphate" evidence="9">
    <location>
        <position position="60"/>
    </location>
</feature>
<dbReference type="CDD" id="cd00075">
    <property type="entry name" value="HATPase"/>
    <property type="match status" value="1"/>
</dbReference>
<proteinExistence type="predicted"/>
<dbReference type="Pfam" id="PF02518">
    <property type="entry name" value="HATPase_c"/>
    <property type="match status" value="1"/>
</dbReference>
<dbReference type="Gene3D" id="3.30.565.10">
    <property type="entry name" value="Histidine kinase-like ATPase, C-terminal domain"/>
    <property type="match status" value="1"/>
</dbReference>
<keyword evidence="6" id="KW-0418">Kinase</keyword>
<dbReference type="GO" id="GO:0016740">
    <property type="term" value="F:transferase activity"/>
    <property type="evidence" value="ECO:0007669"/>
    <property type="project" value="UniProtKB-KW"/>
</dbReference>
<dbReference type="CDD" id="cd00082">
    <property type="entry name" value="HisKA"/>
    <property type="match status" value="1"/>
</dbReference>
<evidence type="ECO:0000256" key="6">
    <source>
        <dbReference type="ARBA" id="ARBA00022777"/>
    </source>
</evidence>